<evidence type="ECO:0000313" key="2">
    <source>
        <dbReference type="EMBL" id="GEN13090.1"/>
    </source>
</evidence>
<dbReference type="STRING" id="1334629.MFUL124B02_41750"/>
<reference evidence="3 4" key="1">
    <citation type="submission" date="2016-10" db="EMBL/GenBank/DDBJ databases">
        <authorList>
            <person name="Varghese N."/>
            <person name="Submissions S."/>
        </authorList>
    </citation>
    <scope>NUCLEOTIDE SEQUENCE [LARGE SCALE GENOMIC DNA]</scope>
    <source>
        <strain evidence="3 4">DSM 16525</strain>
    </source>
</reference>
<keyword evidence="4" id="KW-1185">Reference proteome</keyword>
<dbReference type="OrthoDB" id="9786549at2"/>
<evidence type="ECO:0000313" key="4">
    <source>
        <dbReference type="Proteomes" id="UP000183760"/>
    </source>
</evidence>
<gene>
    <name evidence="2" type="ORF">MFU01_81270</name>
    <name evidence="3" type="ORF">SAMN05443572_11633</name>
</gene>
<dbReference type="Proteomes" id="UP000183760">
    <property type="component" value="Unassembled WGS sequence"/>
</dbReference>
<dbReference type="Proteomes" id="UP000321514">
    <property type="component" value="Unassembled WGS sequence"/>
</dbReference>
<evidence type="ECO:0000313" key="5">
    <source>
        <dbReference type="Proteomes" id="UP000321514"/>
    </source>
</evidence>
<comment type="caution">
    <text evidence="2">The sequence shown here is derived from an EMBL/GenBank/DDBJ whole genome shotgun (WGS) entry which is preliminary data.</text>
</comment>
<feature type="domain" description="YbaK/aminoacyl-tRNA synthetase-associated" evidence="1">
    <location>
        <begin position="27"/>
        <end position="140"/>
    </location>
</feature>
<dbReference type="AlphaFoldDB" id="A0A511TFZ5"/>
<dbReference type="CDD" id="cd04332">
    <property type="entry name" value="YbaK_like"/>
    <property type="match status" value="1"/>
</dbReference>
<dbReference type="GO" id="GO:0002161">
    <property type="term" value="F:aminoacyl-tRNA deacylase activity"/>
    <property type="evidence" value="ECO:0007669"/>
    <property type="project" value="InterPro"/>
</dbReference>
<dbReference type="InterPro" id="IPR007214">
    <property type="entry name" value="YbaK/aa-tRNA-synth-assoc-dom"/>
</dbReference>
<dbReference type="Pfam" id="PF04073">
    <property type="entry name" value="tRNA_edit"/>
    <property type="match status" value="1"/>
</dbReference>
<dbReference type="SUPFAM" id="SSF55826">
    <property type="entry name" value="YbaK/ProRS associated domain"/>
    <property type="match status" value="1"/>
</dbReference>
<name>A0A511TFZ5_MYXFU</name>
<organism evidence="2 5">
    <name type="scientific">Myxococcus fulvus</name>
    <dbReference type="NCBI Taxonomy" id="33"/>
    <lineage>
        <taxon>Bacteria</taxon>
        <taxon>Pseudomonadati</taxon>
        <taxon>Myxococcota</taxon>
        <taxon>Myxococcia</taxon>
        <taxon>Myxococcales</taxon>
        <taxon>Cystobacterineae</taxon>
        <taxon>Myxococcaceae</taxon>
        <taxon>Myxococcus</taxon>
    </lineage>
</organism>
<proteinExistence type="predicted"/>
<dbReference type="EMBL" id="BJXR01000074">
    <property type="protein sequence ID" value="GEN13090.1"/>
    <property type="molecule type" value="Genomic_DNA"/>
</dbReference>
<dbReference type="RefSeq" id="WP_074959126.1">
    <property type="nucleotide sequence ID" value="NZ_BJXR01000074.1"/>
</dbReference>
<accession>A0A511TFZ5</accession>
<protein>
    <submittedName>
        <fullName evidence="3">Ala-tRNA(Pro) deacylase</fullName>
    </submittedName>
    <submittedName>
        <fullName evidence="2">Aminoacyl-tRNA deacylase</fullName>
    </submittedName>
</protein>
<evidence type="ECO:0000313" key="3">
    <source>
        <dbReference type="EMBL" id="SEU40930.1"/>
    </source>
</evidence>
<dbReference type="EMBL" id="FOIB01000016">
    <property type="protein sequence ID" value="SEU40930.1"/>
    <property type="molecule type" value="Genomic_DNA"/>
</dbReference>
<evidence type="ECO:0000259" key="1">
    <source>
        <dbReference type="Pfam" id="PF04073"/>
    </source>
</evidence>
<dbReference type="Gene3D" id="3.90.960.10">
    <property type="entry name" value="YbaK/aminoacyl-tRNA synthetase-associated domain"/>
    <property type="match status" value="1"/>
</dbReference>
<dbReference type="InterPro" id="IPR036754">
    <property type="entry name" value="YbaK/aa-tRNA-synt-asso_dom_sf"/>
</dbReference>
<sequence length="173" mass="19132">MIPQNILQYLERHQVPYERRPHLRAITAQALAQSLHVSGFQVAKSVILRSEDAFWICVVGAPDTVDVDRVAEVTGAKGLRLADEAEFADLFPDCEVGAEPPFGRRYGLPVVMDGHLGEAETLLFRAGSHEEALELRVADFVGVEAPYLGAIIHDRPGEARRLPFDSEALQPDY</sequence>
<reference evidence="2 5" key="2">
    <citation type="submission" date="2019-07" db="EMBL/GenBank/DDBJ databases">
        <title>Whole genome shotgun sequence of Myxococcus fulvus NBRC 100333.</title>
        <authorList>
            <person name="Hosoyama A."/>
            <person name="Uohara A."/>
            <person name="Ohji S."/>
            <person name="Ichikawa N."/>
        </authorList>
    </citation>
    <scope>NUCLEOTIDE SEQUENCE [LARGE SCALE GENOMIC DNA]</scope>
    <source>
        <strain evidence="2 5">NBRC 100333</strain>
    </source>
</reference>